<feature type="domain" description="Core-binding (CB)" evidence="6">
    <location>
        <begin position="56"/>
        <end position="150"/>
    </location>
</feature>
<dbReference type="PROSITE" id="PS51900">
    <property type="entry name" value="CB"/>
    <property type="match status" value="1"/>
</dbReference>
<keyword evidence="3" id="KW-0233">DNA recombination</keyword>
<dbReference type="InterPro" id="IPR044068">
    <property type="entry name" value="CB"/>
</dbReference>
<comment type="similarity">
    <text evidence="1">Belongs to the 'phage' integrase family.</text>
</comment>
<dbReference type="GO" id="GO:0006310">
    <property type="term" value="P:DNA recombination"/>
    <property type="evidence" value="ECO:0007669"/>
    <property type="project" value="UniProtKB-KW"/>
</dbReference>
<evidence type="ECO:0000256" key="4">
    <source>
        <dbReference type="PROSITE-ProRule" id="PRU01248"/>
    </source>
</evidence>
<evidence type="ECO:0000259" key="5">
    <source>
        <dbReference type="PROSITE" id="PS51898"/>
    </source>
</evidence>
<dbReference type="Proteomes" id="UP000316562">
    <property type="component" value="Unassembled WGS sequence"/>
</dbReference>
<dbReference type="GO" id="GO:0003677">
    <property type="term" value="F:DNA binding"/>
    <property type="evidence" value="ECO:0007669"/>
    <property type="project" value="UniProtKB-UniRule"/>
</dbReference>
<dbReference type="CDD" id="cd00796">
    <property type="entry name" value="INT_Rci_Hp1_C"/>
    <property type="match status" value="1"/>
</dbReference>
<protein>
    <submittedName>
        <fullName evidence="7">Site-specific integrase</fullName>
    </submittedName>
</protein>
<dbReference type="PROSITE" id="PS51898">
    <property type="entry name" value="TYR_RECOMBINASE"/>
    <property type="match status" value="1"/>
</dbReference>
<reference evidence="7 8" key="1">
    <citation type="journal article" date="2019" name="ISME J.">
        <title>Insights into ecological role of a new deltaproteobacterial order Candidatus Acidulodesulfobacterales by metagenomics and metatranscriptomics.</title>
        <authorList>
            <person name="Tan S."/>
            <person name="Liu J."/>
            <person name="Fang Y."/>
            <person name="Hedlund B.P."/>
            <person name="Lian Z.H."/>
            <person name="Huang L.Y."/>
            <person name="Li J.T."/>
            <person name="Huang L.N."/>
            <person name="Li W.J."/>
            <person name="Jiang H.C."/>
            <person name="Dong H.L."/>
            <person name="Shu W.S."/>
        </authorList>
    </citation>
    <scope>NUCLEOTIDE SEQUENCE [LARGE SCALE GENOMIC DNA]</scope>
    <source>
        <strain evidence="7">AP2</strain>
    </source>
</reference>
<dbReference type="PANTHER" id="PTHR30349">
    <property type="entry name" value="PHAGE INTEGRASE-RELATED"/>
    <property type="match status" value="1"/>
</dbReference>
<evidence type="ECO:0000313" key="8">
    <source>
        <dbReference type="Proteomes" id="UP000316562"/>
    </source>
</evidence>
<dbReference type="EMBL" id="SGBC01000004">
    <property type="protein sequence ID" value="RZD15586.1"/>
    <property type="molecule type" value="Genomic_DNA"/>
</dbReference>
<evidence type="ECO:0000256" key="2">
    <source>
        <dbReference type="ARBA" id="ARBA00023125"/>
    </source>
</evidence>
<evidence type="ECO:0000256" key="3">
    <source>
        <dbReference type="ARBA" id="ARBA00023172"/>
    </source>
</evidence>
<gene>
    <name evidence="7" type="ORF">EVJ46_08605</name>
</gene>
<name>A0A519BE89_ACIG2</name>
<evidence type="ECO:0000313" key="7">
    <source>
        <dbReference type="EMBL" id="RZD15586.1"/>
    </source>
</evidence>
<dbReference type="InterPro" id="IPR013762">
    <property type="entry name" value="Integrase-like_cat_sf"/>
</dbReference>
<dbReference type="GO" id="GO:0015074">
    <property type="term" value="P:DNA integration"/>
    <property type="evidence" value="ECO:0007669"/>
    <property type="project" value="InterPro"/>
</dbReference>
<proteinExistence type="inferred from homology"/>
<dbReference type="InterPro" id="IPR011010">
    <property type="entry name" value="DNA_brk_join_enz"/>
</dbReference>
<keyword evidence="2 4" id="KW-0238">DNA-binding</keyword>
<dbReference type="Pfam" id="PF00589">
    <property type="entry name" value="Phage_integrase"/>
    <property type="match status" value="1"/>
</dbReference>
<feature type="domain" description="Tyr recombinase" evidence="5">
    <location>
        <begin position="170"/>
        <end position="337"/>
    </location>
</feature>
<organism evidence="7 8">
    <name type="scientific">Acididesulfobacter guangdongensis</name>
    <dbReference type="NCBI Taxonomy" id="2597225"/>
    <lineage>
        <taxon>Bacteria</taxon>
        <taxon>Deltaproteobacteria</taxon>
        <taxon>Candidatus Acidulodesulfobacterales</taxon>
        <taxon>Candidatus Acididesulfobacter</taxon>
    </lineage>
</organism>
<evidence type="ECO:0000259" key="6">
    <source>
        <dbReference type="PROSITE" id="PS51900"/>
    </source>
</evidence>
<dbReference type="AlphaFoldDB" id="A0A519BE89"/>
<comment type="caution">
    <text evidence="7">The sequence shown here is derived from an EMBL/GenBank/DDBJ whole genome shotgun (WGS) entry which is preliminary data.</text>
</comment>
<dbReference type="InterPro" id="IPR010998">
    <property type="entry name" value="Integrase_recombinase_N"/>
</dbReference>
<sequence length="347" mass="40692">MRIYKRGNIYWTEFEVDNKRYQMSTKTKDKKLAQEIAAALQADTIRNKFNIPQKYKVEKRFKEAWEEYVKSLNVAKSTLKSNLSRSKHFIFFYEKNIKDITQLDLKNYQLKRKKEILAMPKNLEKREQDISFKEINHELQILRNFFSFCILNGYLDKNPAAGIKKLNELSRLKTLSDSDIDKLIAGATNKLTRDLITFLIYTGCRKGEALNLKWDDVDMQNDVIAIKGTKTKYDRYIPISKPLKELLSRIEKVQDVLYVFNRNGAKLTDFKRSFHTACKNAGLKDMHIHDLRHVFASKMVMNGTSLFITGELLGHRTTQMTKRYSHLVPSTLRKAVDDVWNKDDKED</sequence>
<evidence type="ECO:0000256" key="1">
    <source>
        <dbReference type="ARBA" id="ARBA00008857"/>
    </source>
</evidence>
<dbReference type="InterPro" id="IPR002104">
    <property type="entry name" value="Integrase_catalytic"/>
</dbReference>
<dbReference type="Gene3D" id="1.10.443.10">
    <property type="entry name" value="Intergrase catalytic core"/>
    <property type="match status" value="1"/>
</dbReference>
<dbReference type="SUPFAM" id="SSF56349">
    <property type="entry name" value="DNA breaking-rejoining enzymes"/>
    <property type="match status" value="1"/>
</dbReference>
<dbReference type="InterPro" id="IPR050090">
    <property type="entry name" value="Tyrosine_recombinase_XerCD"/>
</dbReference>
<dbReference type="PANTHER" id="PTHR30349:SF64">
    <property type="entry name" value="PROPHAGE INTEGRASE INTD-RELATED"/>
    <property type="match status" value="1"/>
</dbReference>
<dbReference type="Gene3D" id="1.10.150.130">
    <property type="match status" value="1"/>
</dbReference>
<accession>A0A519BE89</accession>